<dbReference type="InterPro" id="IPR006710">
    <property type="entry name" value="Glyco_hydro_43"/>
</dbReference>
<dbReference type="InterPro" id="IPR051795">
    <property type="entry name" value="Glycosyl_Hydrlase_43"/>
</dbReference>
<dbReference type="SUPFAM" id="SSF75005">
    <property type="entry name" value="Arabinanase/levansucrase/invertase"/>
    <property type="match status" value="1"/>
</dbReference>
<dbReference type="Proteomes" id="UP000543419">
    <property type="component" value="Unassembled WGS sequence"/>
</dbReference>
<dbReference type="GO" id="GO:0004553">
    <property type="term" value="F:hydrolase activity, hydrolyzing O-glycosyl compounds"/>
    <property type="evidence" value="ECO:0007669"/>
    <property type="project" value="InterPro"/>
</dbReference>
<name>A0A7Y0HXI8_9BIFI</name>
<dbReference type="AlphaFoldDB" id="A0A7Y0HXI8"/>
<comment type="caution">
    <text evidence="5">The sequence shown here is derived from an EMBL/GenBank/DDBJ whole genome shotgun (WGS) entry which is preliminary data.</text>
</comment>
<dbReference type="Pfam" id="PF04616">
    <property type="entry name" value="Glyco_hydro_43"/>
    <property type="match status" value="1"/>
</dbReference>
<dbReference type="InterPro" id="IPR023296">
    <property type="entry name" value="Glyco_hydro_beta-prop_sf"/>
</dbReference>
<keyword evidence="3 4" id="KW-0326">Glycosidase</keyword>
<evidence type="ECO:0000256" key="3">
    <source>
        <dbReference type="ARBA" id="ARBA00023295"/>
    </source>
</evidence>
<evidence type="ECO:0000256" key="1">
    <source>
        <dbReference type="ARBA" id="ARBA00009865"/>
    </source>
</evidence>
<dbReference type="Gene3D" id="2.115.10.20">
    <property type="entry name" value="Glycosyl hydrolase domain, family 43"/>
    <property type="match status" value="1"/>
</dbReference>
<reference evidence="5 6" key="1">
    <citation type="submission" date="2020-02" db="EMBL/GenBank/DDBJ databases">
        <title>Characterization of phylogenetic diversity of novel bifidobacterial species isolated in Czech ZOOs.</title>
        <authorList>
            <person name="Lugli G.A."/>
            <person name="Vera N.B."/>
            <person name="Ventura M."/>
        </authorList>
    </citation>
    <scope>NUCLEOTIDE SEQUENCE [LARGE SCALE GENOMIC DNA]</scope>
    <source>
        <strain evidence="5 6">DSM 109959</strain>
    </source>
</reference>
<keyword evidence="2 4" id="KW-0378">Hydrolase</keyword>
<dbReference type="EMBL" id="JAAIIG010000003">
    <property type="protein sequence ID" value="NMM98059.1"/>
    <property type="molecule type" value="Genomic_DNA"/>
</dbReference>
<sequence>MQAQSASNVTVESKVVANPVLRGMMPDPTCLWDQDRESIVVVNSSFEQVPGLPITESPDLLTWTHAGFAVDADMGNKLFLDCARDSGGLFAPTMRKKDGRYIIACTVKNVDCDLALRQGHSPQAILAYKRSGGNFIITADSLSGPWNGPFWIEGAVGIDPDIYIDSDGVMYWTQTTPAERPKWSGQTAIWTQRISSDSWELQGERTVIWHGASTEAFWPEGPHLYRYGDYIYLFTAEGGTYLHHSEMVARAYAPRSLDEALQSSRVSRLCQNCYESRLFRPSPNNPLLTHRNMGLSFPVQCVGHADIACHPRYGWLLFCLGVRRYADADGRNPRTYLGRETFVTTLQWQQQIPEETDIMDRCFSGTKDPGWPVASPGIGRLPLALRIQDESSRVSLMDTAECLYPQIGQPQMPPISIAGDRSNGTFRRITDLPMWMWLSDSFETVIHLSRSNYISFDVSSRPAGGCDVIVHMMIDSCIHESIVAVEKCNVENMAIVFRGATTEIVIADTDAAQLKQNLRPQYVLPARYTTAHVFDTGYLSVESTSGFVGCLAGVRMLGADEILQEERQVAHMKAE</sequence>
<evidence type="ECO:0000313" key="5">
    <source>
        <dbReference type="EMBL" id="NMM98059.1"/>
    </source>
</evidence>
<evidence type="ECO:0000256" key="2">
    <source>
        <dbReference type="ARBA" id="ARBA00022801"/>
    </source>
</evidence>
<evidence type="ECO:0000313" key="6">
    <source>
        <dbReference type="Proteomes" id="UP000543419"/>
    </source>
</evidence>
<dbReference type="RefSeq" id="WP_169240816.1">
    <property type="nucleotide sequence ID" value="NZ_JAAIIG010000003.1"/>
</dbReference>
<dbReference type="GO" id="GO:0005975">
    <property type="term" value="P:carbohydrate metabolic process"/>
    <property type="evidence" value="ECO:0007669"/>
    <property type="project" value="InterPro"/>
</dbReference>
<dbReference type="PANTHER" id="PTHR42812:SF12">
    <property type="entry name" value="BETA-XYLOSIDASE-RELATED"/>
    <property type="match status" value="1"/>
</dbReference>
<protein>
    <submittedName>
        <fullName evidence="5">Alpha-L-arabinofuranosidase</fullName>
    </submittedName>
</protein>
<dbReference type="PANTHER" id="PTHR42812">
    <property type="entry name" value="BETA-XYLOSIDASE"/>
    <property type="match status" value="1"/>
</dbReference>
<comment type="similarity">
    <text evidence="1 4">Belongs to the glycosyl hydrolase 43 family.</text>
</comment>
<gene>
    <name evidence="5" type="ORF">G1C97_1008</name>
</gene>
<evidence type="ECO:0000256" key="4">
    <source>
        <dbReference type="RuleBase" id="RU361187"/>
    </source>
</evidence>
<accession>A0A7Y0HXI8</accession>
<organism evidence="5 6">
    <name type="scientific">Bifidobacterium olomucense</name>
    <dbReference type="NCBI Taxonomy" id="2675324"/>
    <lineage>
        <taxon>Bacteria</taxon>
        <taxon>Bacillati</taxon>
        <taxon>Actinomycetota</taxon>
        <taxon>Actinomycetes</taxon>
        <taxon>Bifidobacteriales</taxon>
        <taxon>Bifidobacteriaceae</taxon>
        <taxon>Bifidobacterium</taxon>
    </lineage>
</organism>
<keyword evidence="6" id="KW-1185">Reference proteome</keyword>
<proteinExistence type="inferred from homology"/>